<accession>A0ABP9BM17</accession>
<dbReference type="InterPro" id="IPR002347">
    <property type="entry name" value="SDR_fam"/>
</dbReference>
<evidence type="ECO:0000256" key="1">
    <source>
        <dbReference type="ARBA" id="ARBA00005189"/>
    </source>
</evidence>
<evidence type="ECO:0000256" key="4">
    <source>
        <dbReference type="ARBA" id="ARBA00022832"/>
    </source>
</evidence>
<comment type="similarity">
    <text evidence="2 8">Belongs to the short-chain dehydrogenases/reductases (SDR) family. FabI subfamily.</text>
</comment>
<dbReference type="Proteomes" id="UP001501147">
    <property type="component" value="Unassembled WGS sequence"/>
</dbReference>
<keyword evidence="4" id="KW-0276">Fatty acid metabolism</keyword>
<protein>
    <recommendedName>
        <fullName evidence="8">Enoyl-[acyl-carrier-protein] reductase [NADH]</fullName>
        <ecNumber evidence="8">1.3.1.9</ecNumber>
    </recommendedName>
</protein>
<dbReference type="PANTHER" id="PTHR43159:SF2">
    <property type="entry name" value="ENOYL-[ACYL-CARRIER-PROTEIN] REDUCTASE [NADH], CHLOROPLASTIC"/>
    <property type="match status" value="1"/>
</dbReference>
<evidence type="ECO:0000256" key="7">
    <source>
        <dbReference type="ARBA" id="ARBA00023160"/>
    </source>
</evidence>
<reference evidence="10" key="1">
    <citation type="journal article" date="2019" name="Int. J. Syst. Evol. Microbiol.">
        <title>The Global Catalogue of Microorganisms (GCM) 10K type strain sequencing project: providing services to taxonomists for standard genome sequencing and annotation.</title>
        <authorList>
            <consortium name="The Broad Institute Genomics Platform"/>
            <consortium name="The Broad Institute Genome Sequencing Center for Infectious Disease"/>
            <person name="Wu L."/>
            <person name="Ma J."/>
        </authorList>
    </citation>
    <scope>NUCLEOTIDE SEQUENCE [LARGE SCALE GENOMIC DNA]</scope>
    <source>
        <strain evidence="10">JCM 18324</strain>
    </source>
</reference>
<keyword evidence="8" id="KW-0520">NAD</keyword>
<proteinExistence type="inferred from homology"/>
<dbReference type="EC" id="1.3.1.9" evidence="8"/>
<comment type="caution">
    <text evidence="9">The sequence shown here is derived from an EMBL/GenBank/DDBJ whole genome shotgun (WGS) entry which is preliminary data.</text>
</comment>
<evidence type="ECO:0000313" key="10">
    <source>
        <dbReference type="Proteomes" id="UP001501147"/>
    </source>
</evidence>
<evidence type="ECO:0000256" key="3">
    <source>
        <dbReference type="ARBA" id="ARBA00022516"/>
    </source>
</evidence>
<gene>
    <name evidence="9" type="primary">fabI_2</name>
    <name evidence="9" type="ORF">GCM10023329_56560</name>
</gene>
<dbReference type="NCBIfam" id="NF005908">
    <property type="entry name" value="PRK07889.1"/>
    <property type="match status" value="1"/>
</dbReference>
<name>A0ABP9BM17_9ACTN</name>
<dbReference type="PIRSF" id="PIRSF000094">
    <property type="entry name" value="Enoyl-ACP_rdct"/>
    <property type="match status" value="1"/>
</dbReference>
<dbReference type="Gene3D" id="3.40.50.720">
    <property type="entry name" value="NAD(P)-binding Rossmann-like Domain"/>
    <property type="match status" value="1"/>
</dbReference>
<keyword evidence="6" id="KW-0443">Lipid metabolism</keyword>
<sequence length="275" mass="28996">MSEISEVNDMPEVFPAVDATASGPGLLAGKRLLVTGILTPNSIAYHVAEQAQRAGARVVATAFGRLSLVRRVCARLPEPVPVIELDVTDTAHRDRLAAAVGEHMDGLDGIVHSVAHGSPACFDEDFAAAPWPDVARSLEVSAYSLASLTHACRGLLAEGASIVGLDFDGQRAWEGYNWMGVSKAALESVARYLARQLGPERIRVNLVAAGPLRTVAATSIPGFDSAHWAEHAPLGWDDRDVAAVARTCCAVLSDWMPVTSGSVVWADGGYHIAGP</sequence>
<keyword evidence="3 8" id="KW-0444">Lipid biosynthesis</keyword>
<comment type="catalytic activity">
    <reaction evidence="8">
        <text>a 2,3-saturated acyl-[ACP] + NAD(+) = a (2E)-enoyl-[ACP] + NADH + H(+)</text>
        <dbReference type="Rhea" id="RHEA:10240"/>
        <dbReference type="Rhea" id="RHEA-COMP:9925"/>
        <dbReference type="Rhea" id="RHEA-COMP:9926"/>
        <dbReference type="ChEBI" id="CHEBI:15378"/>
        <dbReference type="ChEBI" id="CHEBI:57540"/>
        <dbReference type="ChEBI" id="CHEBI:57945"/>
        <dbReference type="ChEBI" id="CHEBI:78784"/>
        <dbReference type="ChEBI" id="CHEBI:78785"/>
        <dbReference type="EC" id="1.3.1.9"/>
    </reaction>
</comment>
<dbReference type="EMBL" id="BAABJV010000028">
    <property type="protein sequence ID" value="GAA4796456.1"/>
    <property type="molecule type" value="Genomic_DNA"/>
</dbReference>
<evidence type="ECO:0000256" key="6">
    <source>
        <dbReference type="ARBA" id="ARBA00023098"/>
    </source>
</evidence>
<evidence type="ECO:0000256" key="8">
    <source>
        <dbReference type="PIRNR" id="PIRNR000094"/>
    </source>
</evidence>
<evidence type="ECO:0000256" key="2">
    <source>
        <dbReference type="ARBA" id="ARBA00009233"/>
    </source>
</evidence>
<evidence type="ECO:0000313" key="9">
    <source>
        <dbReference type="EMBL" id="GAA4796456.1"/>
    </source>
</evidence>
<dbReference type="PANTHER" id="PTHR43159">
    <property type="entry name" value="ENOYL-[ACYL-CARRIER-PROTEIN] REDUCTASE"/>
    <property type="match status" value="1"/>
</dbReference>
<keyword evidence="10" id="KW-1185">Reference proteome</keyword>
<dbReference type="SUPFAM" id="SSF51735">
    <property type="entry name" value="NAD(P)-binding Rossmann-fold domains"/>
    <property type="match status" value="1"/>
</dbReference>
<dbReference type="InterPro" id="IPR036291">
    <property type="entry name" value="NAD(P)-bd_dom_sf"/>
</dbReference>
<keyword evidence="7 8" id="KW-0275">Fatty acid biosynthesis</keyword>
<evidence type="ECO:0000256" key="5">
    <source>
        <dbReference type="ARBA" id="ARBA00023002"/>
    </source>
</evidence>
<dbReference type="Pfam" id="PF13561">
    <property type="entry name" value="adh_short_C2"/>
    <property type="match status" value="1"/>
</dbReference>
<dbReference type="InterPro" id="IPR014358">
    <property type="entry name" value="Enoyl-ACP_Rdtase_NADH"/>
</dbReference>
<comment type="pathway">
    <text evidence="1">Lipid metabolism.</text>
</comment>
<keyword evidence="5 8" id="KW-0560">Oxidoreductase</keyword>
<organism evidence="9 10">
    <name type="scientific">Streptomyces sanyensis</name>
    <dbReference type="NCBI Taxonomy" id="568869"/>
    <lineage>
        <taxon>Bacteria</taxon>
        <taxon>Bacillati</taxon>
        <taxon>Actinomycetota</taxon>
        <taxon>Actinomycetes</taxon>
        <taxon>Kitasatosporales</taxon>
        <taxon>Streptomycetaceae</taxon>
        <taxon>Streptomyces</taxon>
    </lineage>
</organism>